<dbReference type="EMBL" id="BGZK01001184">
    <property type="protein sequence ID" value="GBP73738.1"/>
    <property type="molecule type" value="Genomic_DNA"/>
</dbReference>
<organism evidence="2 3">
    <name type="scientific">Eumeta variegata</name>
    <name type="common">Bagworm moth</name>
    <name type="synonym">Eumeta japonica</name>
    <dbReference type="NCBI Taxonomy" id="151549"/>
    <lineage>
        <taxon>Eukaryota</taxon>
        <taxon>Metazoa</taxon>
        <taxon>Ecdysozoa</taxon>
        <taxon>Arthropoda</taxon>
        <taxon>Hexapoda</taxon>
        <taxon>Insecta</taxon>
        <taxon>Pterygota</taxon>
        <taxon>Neoptera</taxon>
        <taxon>Endopterygota</taxon>
        <taxon>Lepidoptera</taxon>
        <taxon>Glossata</taxon>
        <taxon>Ditrysia</taxon>
        <taxon>Tineoidea</taxon>
        <taxon>Psychidae</taxon>
        <taxon>Oiketicinae</taxon>
        <taxon>Eumeta</taxon>
    </lineage>
</organism>
<keyword evidence="3" id="KW-1185">Reference proteome</keyword>
<proteinExistence type="predicted"/>
<sequence>MRDKDGLMFNVPYCERDGVSCCRSQTELKSDCYHPCTGALSYFLGSVGRTLSRPRRPSADRPTLTNNTDRRHRRGHNTAPME</sequence>
<reference evidence="2 3" key="1">
    <citation type="journal article" date="2019" name="Commun. Biol.">
        <title>The bagworm genome reveals a unique fibroin gene that provides high tensile strength.</title>
        <authorList>
            <person name="Kono N."/>
            <person name="Nakamura H."/>
            <person name="Ohtoshi R."/>
            <person name="Tomita M."/>
            <person name="Numata K."/>
            <person name="Arakawa K."/>
        </authorList>
    </citation>
    <scope>NUCLEOTIDE SEQUENCE [LARGE SCALE GENOMIC DNA]</scope>
</reference>
<gene>
    <name evidence="2" type="ORF">EVAR_103201_1</name>
</gene>
<name>A0A4C1YCK1_EUMVA</name>
<comment type="caution">
    <text evidence="2">The sequence shown here is derived from an EMBL/GenBank/DDBJ whole genome shotgun (WGS) entry which is preliminary data.</text>
</comment>
<evidence type="ECO:0000313" key="2">
    <source>
        <dbReference type="EMBL" id="GBP73738.1"/>
    </source>
</evidence>
<dbReference type="AlphaFoldDB" id="A0A4C1YCK1"/>
<evidence type="ECO:0000256" key="1">
    <source>
        <dbReference type="SAM" id="MobiDB-lite"/>
    </source>
</evidence>
<accession>A0A4C1YCK1</accession>
<feature type="region of interest" description="Disordered" evidence="1">
    <location>
        <begin position="49"/>
        <end position="82"/>
    </location>
</feature>
<protein>
    <submittedName>
        <fullName evidence="2">Uncharacterized protein</fullName>
    </submittedName>
</protein>
<dbReference type="Proteomes" id="UP000299102">
    <property type="component" value="Unassembled WGS sequence"/>
</dbReference>
<evidence type="ECO:0000313" key="3">
    <source>
        <dbReference type="Proteomes" id="UP000299102"/>
    </source>
</evidence>